<dbReference type="Pfam" id="PF00001">
    <property type="entry name" value="7tm_1"/>
    <property type="match status" value="1"/>
</dbReference>
<feature type="transmembrane region" description="Helical" evidence="5">
    <location>
        <begin position="16"/>
        <end position="43"/>
    </location>
</feature>
<dbReference type="PANTHER" id="PTHR26451">
    <property type="entry name" value="G_PROTEIN_RECEP_F1_2 DOMAIN-CONTAINING PROTEIN"/>
    <property type="match status" value="1"/>
</dbReference>
<keyword evidence="3 5" id="KW-1133">Transmembrane helix</keyword>
<dbReference type="InterPro" id="IPR052921">
    <property type="entry name" value="GPCR1_Superfamily_Member"/>
</dbReference>
<proteinExistence type="predicted"/>
<feature type="transmembrane region" description="Helical" evidence="5">
    <location>
        <begin position="55"/>
        <end position="79"/>
    </location>
</feature>
<evidence type="ECO:0000259" key="6">
    <source>
        <dbReference type="PROSITE" id="PS50262"/>
    </source>
</evidence>
<dbReference type="Gene3D" id="1.20.1070.10">
    <property type="entry name" value="Rhodopsin 7-helix transmembrane proteins"/>
    <property type="match status" value="1"/>
</dbReference>
<dbReference type="EMBL" id="JBHFQA010000007">
    <property type="protein sequence ID" value="KAL2095991.1"/>
    <property type="molecule type" value="Genomic_DNA"/>
</dbReference>
<accession>A0ABD1KA89</accession>
<evidence type="ECO:0000256" key="4">
    <source>
        <dbReference type="ARBA" id="ARBA00023136"/>
    </source>
</evidence>
<feature type="transmembrane region" description="Helical" evidence="5">
    <location>
        <begin position="267"/>
        <end position="287"/>
    </location>
</feature>
<feature type="transmembrane region" description="Helical" evidence="5">
    <location>
        <begin position="85"/>
        <end position="113"/>
    </location>
</feature>
<name>A0ABD1KA89_9TELE</name>
<dbReference type="GO" id="GO:0016020">
    <property type="term" value="C:membrane"/>
    <property type="evidence" value="ECO:0007669"/>
    <property type="project" value="UniProtKB-SubCell"/>
</dbReference>
<protein>
    <recommendedName>
        <fullName evidence="6">G-protein coupled receptors family 1 profile domain-containing protein</fullName>
    </recommendedName>
</protein>
<evidence type="ECO:0000256" key="3">
    <source>
        <dbReference type="ARBA" id="ARBA00022989"/>
    </source>
</evidence>
<feature type="transmembrane region" description="Helical" evidence="5">
    <location>
        <begin position="189"/>
        <end position="212"/>
    </location>
</feature>
<feature type="domain" description="G-protein coupled receptors family 1 profile" evidence="6">
    <location>
        <begin position="35"/>
        <end position="285"/>
    </location>
</feature>
<dbReference type="Proteomes" id="UP001591681">
    <property type="component" value="Unassembled WGS sequence"/>
</dbReference>
<organism evidence="7 8">
    <name type="scientific">Coilia grayii</name>
    <name type="common">Gray's grenadier anchovy</name>
    <dbReference type="NCBI Taxonomy" id="363190"/>
    <lineage>
        <taxon>Eukaryota</taxon>
        <taxon>Metazoa</taxon>
        <taxon>Chordata</taxon>
        <taxon>Craniata</taxon>
        <taxon>Vertebrata</taxon>
        <taxon>Euteleostomi</taxon>
        <taxon>Actinopterygii</taxon>
        <taxon>Neopterygii</taxon>
        <taxon>Teleostei</taxon>
        <taxon>Clupei</taxon>
        <taxon>Clupeiformes</taxon>
        <taxon>Clupeoidei</taxon>
        <taxon>Engraulidae</taxon>
        <taxon>Coilinae</taxon>
        <taxon>Coilia</taxon>
    </lineage>
</organism>
<dbReference type="AlphaFoldDB" id="A0ABD1KA89"/>
<dbReference type="PANTHER" id="PTHR26451:SF991">
    <property type="entry name" value="ODORANT RECEPTOR"/>
    <property type="match status" value="1"/>
</dbReference>
<comment type="caution">
    <text evidence="7">The sequence shown here is derived from an EMBL/GenBank/DDBJ whole genome shotgun (WGS) entry which is preliminary data.</text>
</comment>
<dbReference type="InterPro" id="IPR017452">
    <property type="entry name" value="GPCR_Rhodpsn_7TM"/>
</dbReference>
<feature type="transmembrane region" description="Helical" evidence="5">
    <location>
        <begin position="224"/>
        <end position="247"/>
    </location>
</feature>
<dbReference type="FunFam" id="1.20.1070.10:FF:000096">
    <property type="entry name" value="Odorant receptor 131-2"/>
    <property type="match status" value="1"/>
</dbReference>
<keyword evidence="4 5" id="KW-0472">Membrane</keyword>
<evidence type="ECO:0000313" key="8">
    <source>
        <dbReference type="Proteomes" id="UP001591681"/>
    </source>
</evidence>
<dbReference type="CDD" id="cd00637">
    <property type="entry name" value="7tm_classA_rhodopsin-like"/>
    <property type="match status" value="1"/>
</dbReference>
<dbReference type="SUPFAM" id="SSF81321">
    <property type="entry name" value="Family A G protein-coupled receptor-like"/>
    <property type="match status" value="1"/>
</dbReference>
<comment type="subcellular location">
    <subcellularLocation>
        <location evidence="1">Membrane</location>
    </subcellularLocation>
</comment>
<evidence type="ECO:0000313" key="7">
    <source>
        <dbReference type="EMBL" id="KAL2095991.1"/>
    </source>
</evidence>
<keyword evidence="8" id="KW-1185">Reference proteome</keyword>
<gene>
    <name evidence="7" type="ORF">ACEWY4_008139</name>
</gene>
<dbReference type="InterPro" id="IPR000276">
    <property type="entry name" value="GPCR_Rhodpsn"/>
</dbReference>
<sequence>MQNLTSAVNATSDRNLAVIVKVCLVIPIFSVFLYFIVLMLHTFASHRHFLESPRYILFTYMLANDTLQLLTSVLLFLFVMAQVNFALIFCAPLLFFSTATFLNTPLVLAAMSLERYVAIFYPLQRPAAWRADRIWVVIVSMWVLSCVQPTAEFIMSKPRGDAQMDILTTPVQCKSAVLYVAPAITLFKVVLNGLFFALVAAVILFTYVRILLGTRSMRQDRASVAKALHTVLLHGLQLLLSTSAFTIPFTEHLIVLHVGWLREHMSFLNYVSFVIVPRVLSPLIYGLRDESLRKHMQRSPLCCATIAATARGRGLARVGPGAKGKSLGRSHLLP</sequence>
<dbReference type="PROSITE" id="PS50262">
    <property type="entry name" value="G_PROTEIN_RECEP_F1_2"/>
    <property type="match status" value="1"/>
</dbReference>
<evidence type="ECO:0000256" key="2">
    <source>
        <dbReference type="ARBA" id="ARBA00022692"/>
    </source>
</evidence>
<evidence type="ECO:0000256" key="1">
    <source>
        <dbReference type="ARBA" id="ARBA00004370"/>
    </source>
</evidence>
<evidence type="ECO:0000256" key="5">
    <source>
        <dbReference type="SAM" id="Phobius"/>
    </source>
</evidence>
<reference evidence="7 8" key="1">
    <citation type="submission" date="2024-09" db="EMBL/GenBank/DDBJ databases">
        <title>A chromosome-level genome assembly of Gray's grenadier anchovy, Coilia grayii.</title>
        <authorList>
            <person name="Fu Z."/>
        </authorList>
    </citation>
    <scope>NUCLEOTIDE SEQUENCE [LARGE SCALE GENOMIC DNA]</scope>
    <source>
        <strain evidence="7">G4</strain>
        <tissue evidence="7">Muscle</tissue>
    </source>
</reference>
<dbReference type="PRINTS" id="PR00237">
    <property type="entry name" value="GPCRRHODOPSN"/>
</dbReference>
<keyword evidence="2 5" id="KW-0812">Transmembrane</keyword>